<keyword evidence="6" id="KW-1185">Reference proteome</keyword>
<organism evidence="5 6">
    <name type="scientific">Miniimonas arenae</name>
    <dbReference type="NCBI Taxonomy" id="676201"/>
    <lineage>
        <taxon>Bacteria</taxon>
        <taxon>Bacillati</taxon>
        <taxon>Actinomycetota</taxon>
        <taxon>Actinomycetes</taxon>
        <taxon>Micrococcales</taxon>
        <taxon>Beutenbergiaceae</taxon>
        <taxon>Miniimonas</taxon>
    </lineage>
</organism>
<dbReference type="InterPro" id="IPR000086">
    <property type="entry name" value="NUDIX_hydrolase_dom"/>
</dbReference>
<dbReference type="Proteomes" id="UP000313849">
    <property type="component" value="Unassembled WGS sequence"/>
</dbReference>
<evidence type="ECO:0000256" key="1">
    <source>
        <dbReference type="ARBA" id="ARBA00005582"/>
    </source>
</evidence>
<evidence type="ECO:0000256" key="2">
    <source>
        <dbReference type="ARBA" id="ARBA00022801"/>
    </source>
</evidence>
<dbReference type="GO" id="GO:0004081">
    <property type="term" value="F:bis(5'-nucleosyl)-tetraphosphatase (asymmetrical) activity"/>
    <property type="evidence" value="ECO:0007669"/>
    <property type="project" value="TreeGrafter"/>
</dbReference>
<dbReference type="GO" id="GO:0006754">
    <property type="term" value="P:ATP biosynthetic process"/>
    <property type="evidence" value="ECO:0007669"/>
    <property type="project" value="TreeGrafter"/>
</dbReference>
<dbReference type="SUPFAM" id="SSF53254">
    <property type="entry name" value="Phosphoglycerate mutase-like"/>
    <property type="match status" value="1"/>
</dbReference>
<accession>A0A5C5BG84</accession>
<dbReference type="RefSeq" id="WP_139986100.1">
    <property type="nucleotide sequence ID" value="NZ_VENP01000007.1"/>
</dbReference>
<dbReference type="SMART" id="SM00855">
    <property type="entry name" value="PGAM"/>
    <property type="match status" value="1"/>
</dbReference>
<gene>
    <name evidence="5" type="ORF">FH969_03345</name>
</gene>
<dbReference type="PROSITE" id="PS51462">
    <property type="entry name" value="NUDIX"/>
    <property type="match status" value="1"/>
</dbReference>
<dbReference type="CDD" id="cd03673">
    <property type="entry name" value="NUDIX_Ap6A_hydrolase"/>
    <property type="match status" value="1"/>
</dbReference>
<evidence type="ECO:0000313" key="5">
    <source>
        <dbReference type="EMBL" id="TNU76423.1"/>
    </source>
</evidence>
<name>A0A5C5BG84_9MICO</name>
<evidence type="ECO:0000259" key="4">
    <source>
        <dbReference type="PROSITE" id="PS51462"/>
    </source>
</evidence>
<dbReference type="InterPro" id="IPR051325">
    <property type="entry name" value="Nudix_hydrolase_domain"/>
</dbReference>
<keyword evidence="2 3" id="KW-0378">Hydrolase</keyword>
<dbReference type="InterPro" id="IPR020476">
    <property type="entry name" value="Nudix_hydrolase"/>
</dbReference>
<dbReference type="PRINTS" id="PR00502">
    <property type="entry name" value="NUDIXFAMILY"/>
</dbReference>
<dbReference type="EMBL" id="VENP01000007">
    <property type="protein sequence ID" value="TNU76423.1"/>
    <property type="molecule type" value="Genomic_DNA"/>
</dbReference>
<dbReference type="PROSITE" id="PS00893">
    <property type="entry name" value="NUDIX_BOX"/>
    <property type="match status" value="1"/>
</dbReference>
<dbReference type="Pfam" id="PF00300">
    <property type="entry name" value="His_Phos_1"/>
    <property type="match status" value="1"/>
</dbReference>
<dbReference type="OrthoDB" id="4287477at2"/>
<dbReference type="PANTHER" id="PTHR21340:SF0">
    <property type="entry name" value="BIS(5'-NUCLEOSYL)-TETRAPHOSPHATASE [ASYMMETRICAL]"/>
    <property type="match status" value="1"/>
</dbReference>
<dbReference type="InterPro" id="IPR029033">
    <property type="entry name" value="His_PPase_superfam"/>
</dbReference>
<evidence type="ECO:0000313" key="6">
    <source>
        <dbReference type="Proteomes" id="UP000313849"/>
    </source>
</evidence>
<dbReference type="GO" id="GO:0006167">
    <property type="term" value="P:AMP biosynthetic process"/>
    <property type="evidence" value="ECO:0007669"/>
    <property type="project" value="TreeGrafter"/>
</dbReference>
<dbReference type="PANTHER" id="PTHR21340">
    <property type="entry name" value="DIADENOSINE 5,5-P1,P4-TETRAPHOSPHATE PYROPHOSPHOHYDROLASE MUTT"/>
    <property type="match status" value="1"/>
</dbReference>
<sequence>MTTPPLPAPTIHAGGAVVWRVDRGHLQVLLVHRPRYDDWSWPKGKVEPGESLPVCAVREVGEETGLPVVLGQPLPGVRYRLSDGRLKQCHYWAARVLDSGSPALAARGVVPRCSPEEIDEARWVTVPEARRVLTRAADRLPLDALVDLWDDGHLDTRALVVLRHGRAKKRSAWKGGEDDRPLTAVGLHQAVAAVGMLAAYGVSEVYTSPWERCAASVRPYALASGLTSVAVPELTEAAAKRRPGAARSAVTRLVGEFRHRRGVDVPEGAVLCTHRPVLPLVLEALASRASSRVRATLPRENPYLRTGELLVVHVLPRHRRGVRIVAAERSRPPV</sequence>
<dbReference type="InterPro" id="IPR015797">
    <property type="entry name" value="NUDIX_hydrolase-like_dom_sf"/>
</dbReference>
<proteinExistence type="inferred from homology"/>
<dbReference type="CDD" id="cd07040">
    <property type="entry name" value="HP"/>
    <property type="match status" value="1"/>
</dbReference>
<dbReference type="Gene3D" id="3.90.79.10">
    <property type="entry name" value="Nucleoside Triphosphate Pyrophosphohydrolase"/>
    <property type="match status" value="1"/>
</dbReference>
<dbReference type="AlphaFoldDB" id="A0A5C5BG84"/>
<protein>
    <submittedName>
        <fullName evidence="5">NUDIX domain-containing protein</fullName>
    </submittedName>
</protein>
<dbReference type="Gene3D" id="3.40.50.1240">
    <property type="entry name" value="Phosphoglycerate mutase-like"/>
    <property type="match status" value="1"/>
</dbReference>
<comment type="caution">
    <text evidence="5">The sequence shown here is derived from an EMBL/GenBank/DDBJ whole genome shotgun (WGS) entry which is preliminary data.</text>
</comment>
<feature type="domain" description="Nudix hydrolase" evidence="4">
    <location>
        <begin position="9"/>
        <end position="147"/>
    </location>
</feature>
<evidence type="ECO:0000256" key="3">
    <source>
        <dbReference type="RuleBase" id="RU003476"/>
    </source>
</evidence>
<reference evidence="5 6" key="1">
    <citation type="submission" date="2019-06" db="EMBL/GenBank/DDBJ databases">
        <title>Draft genome sequence of Miniimonas arenae KCTC 19750T isolated from sea sand.</title>
        <authorList>
            <person name="Park S.-J."/>
        </authorList>
    </citation>
    <scope>NUCLEOTIDE SEQUENCE [LARGE SCALE GENOMIC DNA]</scope>
    <source>
        <strain evidence="5 6">KCTC 19750</strain>
    </source>
</reference>
<dbReference type="InterPro" id="IPR013078">
    <property type="entry name" value="His_Pase_superF_clade-1"/>
</dbReference>
<comment type="similarity">
    <text evidence="1 3">Belongs to the Nudix hydrolase family.</text>
</comment>
<dbReference type="InterPro" id="IPR020084">
    <property type="entry name" value="NUDIX_hydrolase_CS"/>
</dbReference>
<dbReference type="Pfam" id="PF00293">
    <property type="entry name" value="NUDIX"/>
    <property type="match status" value="1"/>
</dbReference>
<dbReference type="SUPFAM" id="SSF55811">
    <property type="entry name" value="Nudix"/>
    <property type="match status" value="1"/>
</dbReference>